<dbReference type="InterPro" id="IPR014387">
    <property type="entry name" value="CDP_diag_ino_3_P_euk"/>
</dbReference>
<name>A0A2T9YPI3_9FUNG</name>
<evidence type="ECO:0000256" key="14">
    <source>
        <dbReference type="ARBA" id="ARBA00023209"/>
    </source>
</evidence>
<dbReference type="PIRSF" id="PIRSF000848">
    <property type="entry name" value="CDP_diag_ino_3_P"/>
    <property type="match status" value="1"/>
</dbReference>
<keyword evidence="6 16" id="KW-0444">Lipid biosynthesis</keyword>
<evidence type="ECO:0000256" key="4">
    <source>
        <dbReference type="ARBA" id="ARBA00010441"/>
    </source>
</evidence>
<dbReference type="GO" id="GO:0006661">
    <property type="term" value="P:phosphatidylinositol biosynthetic process"/>
    <property type="evidence" value="ECO:0007669"/>
    <property type="project" value="TreeGrafter"/>
</dbReference>
<dbReference type="PANTHER" id="PTHR15362">
    <property type="entry name" value="PHOSPHATIDYLINOSITOL SYNTHASE"/>
    <property type="match status" value="1"/>
</dbReference>
<keyword evidence="20" id="KW-1185">Reference proteome</keyword>
<evidence type="ECO:0000256" key="15">
    <source>
        <dbReference type="ARBA" id="ARBA00023264"/>
    </source>
</evidence>
<evidence type="ECO:0000313" key="19">
    <source>
        <dbReference type="EMBL" id="PVU94242.1"/>
    </source>
</evidence>
<dbReference type="Gene3D" id="1.20.120.1760">
    <property type="match status" value="1"/>
</dbReference>
<organism evidence="19 20">
    <name type="scientific">Smittium simulii</name>
    <dbReference type="NCBI Taxonomy" id="133385"/>
    <lineage>
        <taxon>Eukaryota</taxon>
        <taxon>Fungi</taxon>
        <taxon>Fungi incertae sedis</taxon>
        <taxon>Zoopagomycota</taxon>
        <taxon>Kickxellomycotina</taxon>
        <taxon>Harpellomycetes</taxon>
        <taxon>Harpellales</taxon>
        <taxon>Legeriomycetaceae</taxon>
        <taxon>Smittium</taxon>
    </lineage>
</organism>
<dbReference type="GO" id="GO:0005794">
    <property type="term" value="C:Golgi apparatus"/>
    <property type="evidence" value="ECO:0007669"/>
    <property type="project" value="TreeGrafter"/>
</dbReference>
<keyword evidence="12 16" id="KW-0443">Lipid metabolism</keyword>
<dbReference type="OrthoDB" id="10251079at2759"/>
<dbReference type="InterPro" id="IPR043130">
    <property type="entry name" value="CDP-OH_PTrfase_TM_dom"/>
</dbReference>
<feature type="transmembrane region" description="Helical" evidence="18">
    <location>
        <begin position="156"/>
        <end position="174"/>
    </location>
</feature>
<dbReference type="AlphaFoldDB" id="A0A2T9YPI3"/>
<evidence type="ECO:0000256" key="1">
    <source>
        <dbReference type="ARBA" id="ARBA00001936"/>
    </source>
</evidence>
<reference evidence="19 20" key="1">
    <citation type="journal article" date="2018" name="MBio">
        <title>Comparative Genomics Reveals the Core Gene Toolbox for the Fungus-Insect Symbiosis.</title>
        <authorList>
            <person name="Wang Y."/>
            <person name="Stata M."/>
            <person name="Wang W."/>
            <person name="Stajich J.E."/>
            <person name="White M.M."/>
            <person name="Moncalvo J.M."/>
        </authorList>
    </citation>
    <scope>NUCLEOTIDE SEQUENCE [LARGE SCALE GENOMIC DNA]</scope>
    <source>
        <strain evidence="19 20">SWE-8-4</strain>
    </source>
</reference>
<evidence type="ECO:0000256" key="13">
    <source>
        <dbReference type="ARBA" id="ARBA00023136"/>
    </source>
</evidence>
<evidence type="ECO:0000256" key="7">
    <source>
        <dbReference type="ARBA" id="ARBA00022679"/>
    </source>
</evidence>
<evidence type="ECO:0000313" key="20">
    <source>
        <dbReference type="Proteomes" id="UP000245383"/>
    </source>
</evidence>
<keyword evidence="15 16" id="KW-1208">Phospholipid metabolism</keyword>
<feature type="transmembrane region" description="Helical" evidence="18">
    <location>
        <begin position="180"/>
        <end position="198"/>
    </location>
</feature>
<dbReference type="InterPro" id="IPR048254">
    <property type="entry name" value="CDP_ALCOHOL_P_TRANSF_CS"/>
</dbReference>
<dbReference type="InterPro" id="IPR000462">
    <property type="entry name" value="CDP-OH_P_trans"/>
</dbReference>
<keyword evidence="10" id="KW-0460">Magnesium</keyword>
<keyword evidence="13 16" id="KW-0472">Membrane</keyword>
<gene>
    <name evidence="19" type="ORF">BB561_002718</name>
</gene>
<dbReference type="Proteomes" id="UP000245383">
    <property type="component" value="Unassembled WGS sequence"/>
</dbReference>
<comment type="cofactor">
    <cofactor evidence="2">
        <name>Mg(2+)</name>
        <dbReference type="ChEBI" id="CHEBI:18420"/>
    </cofactor>
</comment>
<dbReference type="Pfam" id="PF01066">
    <property type="entry name" value="CDP-OH_P_transf"/>
    <property type="match status" value="1"/>
</dbReference>
<evidence type="ECO:0000256" key="17">
    <source>
        <dbReference type="RuleBase" id="RU003750"/>
    </source>
</evidence>
<evidence type="ECO:0000256" key="11">
    <source>
        <dbReference type="ARBA" id="ARBA00022989"/>
    </source>
</evidence>
<comment type="cofactor">
    <cofactor evidence="1">
        <name>Mn(2+)</name>
        <dbReference type="ChEBI" id="CHEBI:29035"/>
    </cofactor>
</comment>
<comment type="catalytic activity">
    <reaction evidence="16">
        <text>a CDP-1,2-diacyl-sn-glycerol + myo-inositol = a 1,2-diacyl-sn-glycero-3-phospho-(1D-myo-inositol) + CMP + H(+)</text>
        <dbReference type="Rhea" id="RHEA:11580"/>
        <dbReference type="ChEBI" id="CHEBI:15378"/>
        <dbReference type="ChEBI" id="CHEBI:17268"/>
        <dbReference type="ChEBI" id="CHEBI:57880"/>
        <dbReference type="ChEBI" id="CHEBI:58332"/>
        <dbReference type="ChEBI" id="CHEBI:60377"/>
        <dbReference type="EC" id="2.7.8.11"/>
    </reaction>
</comment>
<evidence type="ECO:0000256" key="10">
    <source>
        <dbReference type="ARBA" id="ARBA00022842"/>
    </source>
</evidence>
<dbReference type="PROSITE" id="PS00379">
    <property type="entry name" value="CDP_ALCOHOL_P_TRANSF"/>
    <property type="match status" value="1"/>
</dbReference>
<dbReference type="GO" id="GO:0003881">
    <property type="term" value="F:CDP-diacylglycerol-inositol 3-phosphatidyltransferase activity"/>
    <property type="evidence" value="ECO:0007669"/>
    <property type="project" value="UniProtKB-UniRule"/>
</dbReference>
<protein>
    <recommendedName>
        <fullName evidence="5 16">CDP-diacylglycerol--inositol 3-phosphatidyltransferase</fullName>
        <ecNumber evidence="5 16">2.7.8.11</ecNumber>
    </recommendedName>
</protein>
<evidence type="ECO:0000256" key="8">
    <source>
        <dbReference type="ARBA" id="ARBA00022692"/>
    </source>
</evidence>
<dbReference type="STRING" id="133385.A0A2T9YPI3"/>
<evidence type="ECO:0000256" key="12">
    <source>
        <dbReference type="ARBA" id="ARBA00023098"/>
    </source>
</evidence>
<dbReference type="EMBL" id="MBFR01000098">
    <property type="protein sequence ID" value="PVU94242.1"/>
    <property type="molecule type" value="Genomic_DNA"/>
</dbReference>
<comment type="similarity">
    <text evidence="4 16 17">Belongs to the CDP-alcohol phosphatidyltransferase class-I family.</text>
</comment>
<dbReference type="PANTHER" id="PTHR15362:SF4">
    <property type="entry name" value="CDP-DIACYLGLYCEROL--INOSITOL 3-PHOSPHATIDYLTRANSFERASE"/>
    <property type="match status" value="1"/>
</dbReference>
<feature type="transmembrane region" description="Helical" evidence="18">
    <location>
        <begin position="21"/>
        <end position="48"/>
    </location>
</feature>
<keyword evidence="7 16" id="KW-0808">Transferase</keyword>
<evidence type="ECO:0000256" key="9">
    <source>
        <dbReference type="ARBA" id="ARBA00022723"/>
    </source>
</evidence>
<keyword evidence="8 18" id="KW-0812">Transmembrane</keyword>
<keyword evidence="14 16" id="KW-0594">Phospholipid biosynthesis</keyword>
<evidence type="ECO:0000256" key="6">
    <source>
        <dbReference type="ARBA" id="ARBA00022516"/>
    </source>
</evidence>
<keyword evidence="11 18" id="KW-1133">Transmembrane helix</keyword>
<comment type="subcellular location">
    <subcellularLocation>
        <location evidence="3">Membrane</location>
        <topology evidence="3">Multi-pass membrane protein</topology>
    </subcellularLocation>
</comment>
<keyword evidence="9" id="KW-0479">Metal-binding</keyword>
<comment type="caution">
    <text evidence="19">The sequence shown here is derived from an EMBL/GenBank/DDBJ whole genome shotgun (WGS) entry which is preliminary data.</text>
</comment>
<dbReference type="GO" id="GO:0016020">
    <property type="term" value="C:membrane"/>
    <property type="evidence" value="ECO:0007669"/>
    <property type="project" value="UniProtKB-SubCell"/>
</dbReference>
<proteinExistence type="inferred from homology"/>
<dbReference type="EC" id="2.7.8.11" evidence="5 16"/>
<evidence type="ECO:0000256" key="5">
    <source>
        <dbReference type="ARBA" id="ARBA00013212"/>
    </source>
</evidence>
<accession>A0A2T9YPI3</accession>
<evidence type="ECO:0000256" key="3">
    <source>
        <dbReference type="ARBA" id="ARBA00004141"/>
    </source>
</evidence>
<evidence type="ECO:0000256" key="18">
    <source>
        <dbReference type="SAM" id="Phobius"/>
    </source>
</evidence>
<evidence type="ECO:0000256" key="16">
    <source>
        <dbReference type="PIRNR" id="PIRNR000848"/>
    </source>
</evidence>
<feature type="transmembrane region" description="Helical" evidence="18">
    <location>
        <begin position="95"/>
        <end position="116"/>
    </location>
</feature>
<dbReference type="GO" id="GO:0046872">
    <property type="term" value="F:metal ion binding"/>
    <property type="evidence" value="ECO:0007669"/>
    <property type="project" value="UniProtKB-KW"/>
</dbReference>
<sequence length="226" mass="25924">MDKKKAPQTKSQRKMLSYQDIFHFVPNYIGYIRIFLASIAVCCMYAELPHLAVVSYALSELFDAADGYFARKLNQCSKFGEVLDMITDRCTTTVLLVYLAQLYKPIAVVYCFLISVDISSHYMQMYASLISGVSNHKQMDFSSYPILKAYYTNRNVLFWVCFGNEAFFILSYYQHYLTGYPRYFILSLLVISSPVFALKNIINIIQLFVASKQLATHDATLANKAK</sequence>
<evidence type="ECO:0000256" key="2">
    <source>
        <dbReference type="ARBA" id="ARBA00001946"/>
    </source>
</evidence>